<reference evidence="4 5" key="1">
    <citation type="journal article" date="2022" name="bioRxiv">
        <title>Genomics of Preaxostyla Flagellates Illuminates Evolutionary Transitions and the Path Towards Mitochondrial Loss.</title>
        <authorList>
            <person name="Novak L.V.F."/>
            <person name="Treitli S.C."/>
            <person name="Pyrih J."/>
            <person name="Halakuc P."/>
            <person name="Pipaliya S.V."/>
            <person name="Vacek V."/>
            <person name="Brzon O."/>
            <person name="Soukal P."/>
            <person name="Eme L."/>
            <person name="Dacks J.B."/>
            <person name="Karnkowska A."/>
            <person name="Elias M."/>
            <person name="Hampl V."/>
        </authorList>
    </citation>
    <scope>NUCLEOTIDE SEQUENCE [LARGE SCALE GENOMIC DNA]</scope>
    <source>
        <strain evidence="4">NAU3</strain>
        <tissue evidence="4">Gut</tissue>
    </source>
</reference>
<dbReference type="InterPro" id="IPR004947">
    <property type="entry name" value="DNase_II"/>
</dbReference>
<dbReference type="PANTHER" id="PTHR10858">
    <property type="entry name" value="DEOXYRIBONUCLEASE II"/>
    <property type="match status" value="1"/>
</dbReference>
<dbReference type="PANTHER" id="PTHR10858:SF23">
    <property type="entry name" value="DEOXYRIBONUCLEASE II"/>
    <property type="match status" value="1"/>
</dbReference>
<sequence>MLLPALITIFSSLFALPCRSPTGASVEWFIMLKSPTVAHSNPFLKNGSSYTYIDATSKVVKFLSKDITAKNSPLALTLAPLYNNQAETSFMYNDDTPDGKTGQSYGHTKGVIGQAANEGFWLVHSVPQFPPVPSSGYSFNAKSLTYGQSYMCMTLDNTNLNKVGMHQQRNHPQIYHHSISARAAAAMPNLAAAMNGTFLSRTPSAASETIKGTKSTPFMVFSKNAPWGKDIQSALIQPTLKTGMIWETWMRPRNDPICDSVNKPPRDCLSAITLTAGCDGSTAEDVDWDEYAGKPSYQPPFFYPENMDSASSFTWRETDDHSKWGVTSTSNGTSVATCIGDVNRMTSQTKRGGGYVCTMDRGVHQSFSALITTHDKCTRSTSNSRGFVRSLLSKLF</sequence>
<comment type="similarity">
    <text evidence="1">Belongs to the DNase II family.</text>
</comment>
<evidence type="ECO:0000256" key="2">
    <source>
        <dbReference type="ARBA" id="ARBA00022801"/>
    </source>
</evidence>
<dbReference type="Pfam" id="PF03265">
    <property type="entry name" value="DNase_II"/>
    <property type="match status" value="1"/>
</dbReference>
<evidence type="ECO:0000313" key="5">
    <source>
        <dbReference type="Proteomes" id="UP001281761"/>
    </source>
</evidence>
<evidence type="ECO:0000256" key="3">
    <source>
        <dbReference type="SAM" id="SignalP"/>
    </source>
</evidence>
<keyword evidence="2" id="KW-0378">Hydrolase</keyword>
<keyword evidence="5" id="KW-1185">Reference proteome</keyword>
<evidence type="ECO:0000256" key="1">
    <source>
        <dbReference type="ARBA" id="ARBA00007527"/>
    </source>
</evidence>
<dbReference type="Proteomes" id="UP001281761">
    <property type="component" value="Unassembled WGS sequence"/>
</dbReference>
<feature type="signal peptide" evidence="3">
    <location>
        <begin position="1"/>
        <end position="15"/>
    </location>
</feature>
<comment type="caution">
    <text evidence="4">The sequence shown here is derived from an EMBL/GenBank/DDBJ whole genome shotgun (WGS) entry which is preliminary data.</text>
</comment>
<name>A0ABQ9XRB3_9EUKA</name>
<organism evidence="4 5">
    <name type="scientific">Blattamonas nauphoetae</name>
    <dbReference type="NCBI Taxonomy" id="2049346"/>
    <lineage>
        <taxon>Eukaryota</taxon>
        <taxon>Metamonada</taxon>
        <taxon>Preaxostyla</taxon>
        <taxon>Oxymonadida</taxon>
        <taxon>Blattamonas</taxon>
    </lineage>
</organism>
<gene>
    <name evidence="4" type="ORF">BLNAU_10824</name>
</gene>
<keyword evidence="3" id="KW-0732">Signal</keyword>
<dbReference type="EMBL" id="JARBJD010000081">
    <property type="protein sequence ID" value="KAK2954170.1"/>
    <property type="molecule type" value="Genomic_DNA"/>
</dbReference>
<proteinExistence type="inferred from homology"/>
<evidence type="ECO:0000313" key="4">
    <source>
        <dbReference type="EMBL" id="KAK2954170.1"/>
    </source>
</evidence>
<feature type="chain" id="PRO_5045634578" evidence="3">
    <location>
        <begin position="16"/>
        <end position="396"/>
    </location>
</feature>
<accession>A0ABQ9XRB3</accession>
<dbReference type="CDD" id="cd09120">
    <property type="entry name" value="PLDc_DNaseII_1"/>
    <property type="match status" value="1"/>
</dbReference>
<protein>
    <submittedName>
        <fullName evidence="4">Deoxyribonuclease II family protein</fullName>
    </submittedName>
</protein>